<keyword evidence="2" id="KW-1185">Reference proteome</keyword>
<gene>
    <name evidence="1" type="ORF">CesoFtcFv8_010173</name>
</gene>
<proteinExistence type="predicted"/>
<dbReference type="AlphaFoldDB" id="A0AAN8C7I5"/>
<evidence type="ECO:0000313" key="2">
    <source>
        <dbReference type="Proteomes" id="UP001335648"/>
    </source>
</evidence>
<protein>
    <submittedName>
        <fullName evidence="1">Uncharacterized protein</fullName>
    </submittedName>
</protein>
<reference evidence="1 2" key="1">
    <citation type="journal article" date="2023" name="Mol. Biol. Evol.">
        <title>Genomics of Secondarily Temperate Adaptation in the Only Non-Antarctic Icefish.</title>
        <authorList>
            <person name="Rivera-Colon A.G."/>
            <person name="Rayamajhi N."/>
            <person name="Minhas B.F."/>
            <person name="Madrigal G."/>
            <person name="Bilyk K.T."/>
            <person name="Yoon V."/>
            <person name="Hune M."/>
            <person name="Gregory S."/>
            <person name="Cheng C.H.C."/>
            <person name="Catchen J.M."/>
        </authorList>
    </citation>
    <scope>NUCLEOTIDE SEQUENCE [LARGE SCALE GENOMIC DNA]</scope>
    <source>
        <strain evidence="1">JC2023a</strain>
    </source>
</reference>
<comment type="caution">
    <text evidence="1">The sequence shown here is derived from an EMBL/GenBank/DDBJ whole genome shotgun (WGS) entry which is preliminary data.</text>
</comment>
<name>A0AAN8C7I5_9TELE</name>
<organism evidence="1 2">
    <name type="scientific">Champsocephalus esox</name>
    <name type="common">pike icefish</name>
    <dbReference type="NCBI Taxonomy" id="159716"/>
    <lineage>
        <taxon>Eukaryota</taxon>
        <taxon>Metazoa</taxon>
        <taxon>Chordata</taxon>
        <taxon>Craniata</taxon>
        <taxon>Vertebrata</taxon>
        <taxon>Euteleostomi</taxon>
        <taxon>Actinopterygii</taxon>
        <taxon>Neopterygii</taxon>
        <taxon>Teleostei</taxon>
        <taxon>Neoteleostei</taxon>
        <taxon>Acanthomorphata</taxon>
        <taxon>Eupercaria</taxon>
        <taxon>Perciformes</taxon>
        <taxon>Notothenioidei</taxon>
        <taxon>Channichthyidae</taxon>
        <taxon>Champsocephalus</taxon>
    </lineage>
</organism>
<dbReference type="Proteomes" id="UP001335648">
    <property type="component" value="Unassembled WGS sequence"/>
</dbReference>
<accession>A0AAN8C7I5</accession>
<sequence>MRTAPSMAPAPHVVYPRKVFQRVAPQQVVVGEEEELHVEVVLVAEGNQTTMWPCDVTSKGNRIILKCGEMGL</sequence>
<evidence type="ECO:0000313" key="1">
    <source>
        <dbReference type="EMBL" id="KAK5897078.1"/>
    </source>
</evidence>
<dbReference type="EMBL" id="JAULUE010002053">
    <property type="protein sequence ID" value="KAK5897078.1"/>
    <property type="molecule type" value="Genomic_DNA"/>
</dbReference>